<proteinExistence type="inferred from homology"/>
<feature type="transmembrane region" description="Helical" evidence="7">
    <location>
        <begin position="174"/>
        <end position="198"/>
    </location>
</feature>
<dbReference type="GO" id="GO:0015171">
    <property type="term" value="F:amino acid transmembrane transporter activity"/>
    <property type="evidence" value="ECO:0007669"/>
    <property type="project" value="TreeGrafter"/>
</dbReference>
<evidence type="ECO:0000313" key="10">
    <source>
        <dbReference type="Proteomes" id="UP000030161"/>
    </source>
</evidence>
<evidence type="ECO:0000256" key="7">
    <source>
        <dbReference type="SAM" id="Phobius"/>
    </source>
</evidence>
<accession>A0AB34PM21</accession>
<feature type="domain" description="Amino acid permease/ SLC12A" evidence="8">
    <location>
        <begin position="37"/>
        <end position="514"/>
    </location>
</feature>
<feature type="transmembrane region" description="Helical" evidence="7">
    <location>
        <begin position="457"/>
        <end position="478"/>
    </location>
</feature>
<feature type="transmembrane region" description="Helical" evidence="7">
    <location>
        <begin position="270"/>
        <end position="290"/>
    </location>
</feature>
<keyword evidence="4 7" id="KW-1133">Transmembrane helix</keyword>
<dbReference type="PANTHER" id="PTHR43341:SF4">
    <property type="entry name" value="ARGININE PERMEASE CAN1-RELATED"/>
    <property type="match status" value="1"/>
</dbReference>
<keyword evidence="3 7" id="KW-0812">Transmembrane</keyword>
<feature type="transmembrane region" description="Helical" evidence="7">
    <location>
        <begin position="67"/>
        <end position="85"/>
    </location>
</feature>
<feature type="compositionally biased region" description="Polar residues" evidence="6">
    <location>
        <begin position="7"/>
        <end position="17"/>
    </location>
</feature>
<feature type="transmembrane region" description="Helical" evidence="7">
    <location>
        <begin position="36"/>
        <end position="55"/>
    </location>
</feature>
<evidence type="ECO:0000256" key="1">
    <source>
        <dbReference type="ARBA" id="ARBA00004141"/>
    </source>
</evidence>
<comment type="caution">
    <text evidence="9">The sequence shown here is derived from an EMBL/GenBank/DDBJ whole genome shotgun (WGS) entry which is preliminary data.</text>
</comment>
<dbReference type="InterPro" id="IPR050524">
    <property type="entry name" value="APC_YAT"/>
</dbReference>
<dbReference type="AlphaFoldDB" id="A0AB34PM21"/>
<evidence type="ECO:0000256" key="2">
    <source>
        <dbReference type="ARBA" id="ARBA00006983"/>
    </source>
</evidence>
<dbReference type="Gene3D" id="1.20.1740.10">
    <property type="entry name" value="Amino acid/polyamine transporter I"/>
    <property type="match status" value="1"/>
</dbReference>
<gene>
    <name evidence="9" type="ORF">MG3_05885</name>
</gene>
<comment type="similarity">
    <text evidence="2">Belongs to the amino acid-polyamine-organocation (APC) superfamily. YAT (TC 2.A.3.10) family.</text>
</comment>
<feature type="transmembrane region" description="Helical" evidence="7">
    <location>
        <begin position="484"/>
        <end position="506"/>
    </location>
</feature>
<dbReference type="PANTHER" id="PTHR43341">
    <property type="entry name" value="AMINO ACID PERMEASE"/>
    <property type="match status" value="1"/>
</dbReference>
<feature type="region of interest" description="Disordered" evidence="6">
    <location>
        <begin position="1"/>
        <end position="26"/>
    </location>
</feature>
<keyword evidence="5 7" id="KW-0472">Membrane</keyword>
<dbReference type="GO" id="GO:0016020">
    <property type="term" value="C:membrane"/>
    <property type="evidence" value="ECO:0007669"/>
    <property type="project" value="UniProtKB-SubCell"/>
</dbReference>
<dbReference type="Proteomes" id="UP000030161">
    <property type="component" value="Unassembled WGS sequence"/>
</dbReference>
<dbReference type="Pfam" id="PF00324">
    <property type="entry name" value="AA_permease"/>
    <property type="match status" value="1"/>
</dbReference>
<sequence>MNEETHLFTTPSGQQQRSNEHPAHPHANTKRLLTSLHTSMISLGGIIGTGLFIGVRITLLNGPIISLMSYLYISLICFYIIQAVGEMSCYMPLNGSLCQFQFIYISNPIGVMNNFIYWISWSITLALELSLIYNMLKYWQWSWIDNIGETWMIFIIWLILTICNLFPVNNYGNIEFIITIFKIFFMMGWIGISISLVLNNGTGFKYWNKDLIWGIDYIKVIENPVGSKLINILSSLISSCFTFQSIESVAICSGEIIDVHKNLPRAIKYVVSRIVVFYILTLFLLTLMIPCNDPRLVSSGGDDDGSTDDVFASPFLIGLINMGMSSSSFLLGFFNFIILISMVSAANSNIYFGSRCLLSMVEEGYFPVVFGETTKNGVPFNAILLTSSIGLISLLSKFKSIDIFYKLLINLSSTSGLIMWLFISISYLQFRRALAFNSIVYETLAYTAVHKFPMIKLSYITIVSIVTIIIGNGIVNIWEFSWDSFISCYLTSIILIVGSVWLSVIWKQPILKKIEDIDIFTNQSVHAFK</sequence>
<evidence type="ECO:0000256" key="6">
    <source>
        <dbReference type="SAM" id="MobiDB-lite"/>
    </source>
</evidence>
<evidence type="ECO:0000256" key="4">
    <source>
        <dbReference type="ARBA" id="ARBA00022989"/>
    </source>
</evidence>
<feature type="transmembrane region" description="Helical" evidence="7">
    <location>
        <begin position="310"/>
        <end position="340"/>
    </location>
</feature>
<feature type="transmembrane region" description="Helical" evidence="7">
    <location>
        <begin position="148"/>
        <end position="168"/>
    </location>
</feature>
<dbReference type="FunFam" id="1.20.1740.10:FF:000125">
    <property type="entry name" value="Arginine permease, putative"/>
    <property type="match status" value="1"/>
</dbReference>
<name>A0AB34PM21_CANAX</name>
<dbReference type="PIRSF" id="PIRSF006060">
    <property type="entry name" value="AA_transporter"/>
    <property type="match status" value="1"/>
</dbReference>
<protein>
    <recommendedName>
        <fullName evidence="8">Amino acid permease/ SLC12A domain-containing protein</fullName>
    </recommendedName>
</protein>
<evidence type="ECO:0000259" key="8">
    <source>
        <dbReference type="Pfam" id="PF00324"/>
    </source>
</evidence>
<evidence type="ECO:0000256" key="3">
    <source>
        <dbReference type="ARBA" id="ARBA00022692"/>
    </source>
</evidence>
<evidence type="ECO:0000256" key="5">
    <source>
        <dbReference type="ARBA" id="ARBA00023136"/>
    </source>
</evidence>
<feature type="transmembrane region" description="Helical" evidence="7">
    <location>
        <begin position="407"/>
        <end position="427"/>
    </location>
</feature>
<dbReference type="InterPro" id="IPR004841">
    <property type="entry name" value="AA-permease/SLC12A_dom"/>
</dbReference>
<dbReference type="SMR" id="A0AB34PM21"/>
<dbReference type="EMBL" id="AJIX01000052">
    <property type="protein sequence ID" value="KGR02238.1"/>
    <property type="molecule type" value="Genomic_DNA"/>
</dbReference>
<comment type="subcellular location">
    <subcellularLocation>
        <location evidence="1">Membrane</location>
        <topology evidence="1">Multi-pass membrane protein</topology>
    </subcellularLocation>
</comment>
<reference evidence="9 10" key="1">
    <citation type="submission" date="2013-12" db="EMBL/GenBank/DDBJ databases">
        <title>The Genome Sequence of Candida albicans P78048.</title>
        <authorList>
            <consortium name="The Broad Institute Genome Sequencing Platform"/>
            <consortium name="The Broad Institute Genome Sequencing Center for Infectious Disease"/>
            <person name="Cuomo C."/>
            <person name="Bennett R."/>
            <person name="Hirakawa M."/>
            <person name="Noverr M."/>
            <person name="Mitchell A."/>
            <person name="Young S.K."/>
            <person name="Zeng Q."/>
            <person name="Gargeya S."/>
            <person name="Fitzgerald M."/>
            <person name="Abouelleil A."/>
            <person name="Alvarado L."/>
            <person name="Berlin A.M."/>
            <person name="Chapman S.B."/>
            <person name="Dewar J."/>
            <person name="Goldberg J."/>
            <person name="Griggs A."/>
            <person name="Gujja S."/>
            <person name="Hansen M."/>
            <person name="Howarth C."/>
            <person name="Imamovic A."/>
            <person name="Larimer J."/>
            <person name="McCowan C."/>
            <person name="Murphy C."/>
            <person name="Pearson M."/>
            <person name="Priest M."/>
            <person name="Roberts A."/>
            <person name="Saif S."/>
            <person name="Shea T."/>
            <person name="Sykes S."/>
            <person name="Wortman J."/>
            <person name="Nusbaum C."/>
            <person name="Birren B."/>
        </authorList>
    </citation>
    <scope>NUCLEOTIDE SEQUENCE [LARGE SCALE GENOMIC DNA]</scope>
    <source>
        <strain evidence="9 10">P78048</strain>
    </source>
</reference>
<evidence type="ECO:0000313" key="9">
    <source>
        <dbReference type="EMBL" id="KGR02238.1"/>
    </source>
</evidence>
<organism evidence="9 10">
    <name type="scientific">Candida albicans P78048</name>
    <dbReference type="NCBI Taxonomy" id="1094989"/>
    <lineage>
        <taxon>Eukaryota</taxon>
        <taxon>Fungi</taxon>
        <taxon>Dikarya</taxon>
        <taxon>Ascomycota</taxon>
        <taxon>Saccharomycotina</taxon>
        <taxon>Pichiomycetes</taxon>
        <taxon>Debaryomycetaceae</taxon>
        <taxon>Candida/Lodderomyces clade</taxon>
        <taxon>Candida</taxon>
    </lineage>
</organism>
<feature type="transmembrane region" description="Helical" evidence="7">
    <location>
        <begin position="115"/>
        <end position="136"/>
    </location>
</feature>